<evidence type="ECO:0000256" key="1">
    <source>
        <dbReference type="SAM" id="MobiDB-lite"/>
    </source>
</evidence>
<accession>U2MV52</accession>
<comment type="caution">
    <text evidence="3">The sequence shown here is derived from an EMBL/GenBank/DDBJ whole genome shotgun (WGS) entry which is preliminary data.</text>
</comment>
<dbReference type="eggNOG" id="COG2461">
    <property type="taxonomic scope" value="Bacteria"/>
</dbReference>
<keyword evidence="6" id="KW-1185">Reference proteome</keyword>
<dbReference type="RefSeq" id="WP_021330788.1">
    <property type="nucleotide sequence ID" value="NZ_AUZJ01000043.1"/>
</dbReference>
<name>U2MV52_TRESO</name>
<feature type="region of interest" description="Disordered" evidence="1">
    <location>
        <begin position="434"/>
        <end position="482"/>
    </location>
</feature>
<dbReference type="PANTHER" id="PTHR39966:SF3">
    <property type="entry name" value="DUF438 DOMAIN-CONTAINING PROTEIN"/>
    <property type="match status" value="1"/>
</dbReference>
<dbReference type="Pfam" id="PF01814">
    <property type="entry name" value="Hemerythrin"/>
    <property type="match status" value="1"/>
</dbReference>
<dbReference type="OrthoDB" id="9769774at2"/>
<evidence type="ECO:0000313" key="6">
    <source>
        <dbReference type="Proteomes" id="UP000016646"/>
    </source>
</evidence>
<dbReference type="Proteomes" id="UP000016646">
    <property type="component" value="Unassembled WGS sequence"/>
</dbReference>
<dbReference type="InterPro" id="IPR012312">
    <property type="entry name" value="Hemerythrin-like"/>
</dbReference>
<organism evidence="3 5">
    <name type="scientific">Treponema socranskii subsp. socranskii VPI DR56BR1116 = ATCC 35536</name>
    <dbReference type="NCBI Taxonomy" id="1125725"/>
    <lineage>
        <taxon>Bacteria</taxon>
        <taxon>Pseudomonadati</taxon>
        <taxon>Spirochaetota</taxon>
        <taxon>Spirochaetia</taxon>
        <taxon>Spirochaetales</taxon>
        <taxon>Treponemataceae</taxon>
        <taxon>Treponema</taxon>
    </lineage>
</organism>
<evidence type="ECO:0000313" key="5">
    <source>
        <dbReference type="Proteomes" id="UP000016412"/>
    </source>
</evidence>
<dbReference type="EMBL" id="AVQI01000045">
    <property type="protein sequence ID" value="ERK03074.1"/>
    <property type="molecule type" value="Genomic_DNA"/>
</dbReference>
<reference evidence="5 6" key="1">
    <citation type="submission" date="2013-08" db="EMBL/GenBank/DDBJ databases">
        <authorList>
            <person name="Durkin A.S."/>
            <person name="Haft D.R."/>
            <person name="McCorrison J."/>
            <person name="Torralba M."/>
            <person name="Gillis M."/>
            <person name="Haft D.H."/>
            <person name="Methe B."/>
            <person name="Sutton G."/>
            <person name="Nelson K.E."/>
        </authorList>
    </citation>
    <scope>NUCLEOTIDE SEQUENCE [LARGE SCALE GENOMIC DNA]</scope>
    <source>
        <strain evidence="4 6">ATCC 35536</strain>
        <strain evidence="3 5">VPI DR56BR1116</strain>
    </source>
</reference>
<dbReference type="PATRIC" id="fig|1125725.3.peg.1739"/>
<dbReference type="SUPFAM" id="SSF55785">
    <property type="entry name" value="PYP-like sensor domain (PAS domain)"/>
    <property type="match status" value="1"/>
</dbReference>
<dbReference type="AlphaFoldDB" id="U2MV52"/>
<dbReference type="Gene3D" id="3.30.450.20">
    <property type="entry name" value="PAS domain"/>
    <property type="match status" value="1"/>
</dbReference>
<protein>
    <submittedName>
        <fullName evidence="3">PAS domain protein</fullName>
    </submittedName>
</protein>
<feature type="domain" description="Hemerythrin-like" evidence="2">
    <location>
        <begin position="101"/>
        <end position="213"/>
    </location>
</feature>
<proteinExistence type="predicted"/>
<dbReference type="Proteomes" id="UP000016412">
    <property type="component" value="Unassembled WGS sequence"/>
</dbReference>
<evidence type="ECO:0000313" key="4">
    <source>
        <dbReference type="EMBL" id="ERK03074.1"/>
    </source>
</evidence>
<feature type="compositionally biased region" description="Low complexity" evidence="1">
    <location>
        <begin position="434"/>
        <end position="445"/>
    </location>
</feature>
<evidence type="ECO:0000259" key="2">
    <source>
        <dbReference type="Pfam" id="PF01814"/>
    </source>
</evidence>
<dbReference type="InterPro" id="IPR035965">
    <property type="entry name" value="PAS-like_dom_sf"/>
</dbReference>
<dbReference type="EMBL" id="AUZJ01000043">
    <property type="protein sequence ID" value="ERF60390.1"/>
    <property type="molecule type" value="Genomic_DNA"/>
</dbReference>
<gene>
    <name evidence="4" type="ORF">HMPREF0860_2553</name>
    <name evidence="3" type="ORF">HMPREF1325_2564</name>
</gene>
<dbReference type="STRING" id="1125725.HMPREF1325_2564"/>
<dbReference type="PANTHER" id="PTHR39966">
    <property type="entry name" value="BLL2471 PROTEIN-RELATED"/>
    <property type="match status" value="1"/>
</dbReference>
<dbReference type="Pfam" id="PF13596">
    <property type="entry name" value="PAS_10"/>
    <property type="match status" value="1"/>
</dbReference>
<feature type="compositionally biased region" description="Basic and acidic residues" evidence="1">
    <location>
        <begin position="447"/>
        <end position="472"/>
    </location>
</feature>
<sequence length="563" mass="63370">MENMMQYLKDIDKEKLKTVLEIKEAYNGGRMSLEEAKRILKEKVKKLTPAEIAVAEQELKEFEDDECRKENIQSMLVLFEDIMDTSRPDLPADHPIMCYYRENDALLKIMLEIEDLVQYPLIKNQWLEIYDKLAQYRLHFSRKQNQLYSLLERKGFDRPTTTMWTLDDFIRDEIKDARTLLEEGKDDAFLAMQPTIVADVRDLISKENTILYPTSLAMLTSEEFEDMKIGDREIGFAWIDVNSSSAKSGAAASSNGSCADAKNSAGESGDFASDLAKLLQKHGYAASAGEEFDVTTGRLTLDQINLIYKHMPVDISYVDENEIVRFYTDTEHRVFPRSKNVIGRDVKNCHPKASVHIVEEIIKKFRSGEESEAEFWINKPGLFIYITYIAVRDADGRFRGILEMMQDCTHIRSLEGSQTLLTWSSGKKEKVYADDAASGSNASDAESLPKADGSSKKESAGEKGASPEHSSENGDMANSSASTTGAKLFPLKSETKLSDLLASYPWLKAELPSINPAFKMLQTPLARIMISKATVSMMSERSQMPMDELIAAIEAKIKAHDGK</sequence>
<evidence type="ECO:0000313" key="3">
    <source>
        <dbReference type="EMBL" id="ERF60390.1"/>
    </source>
</evidence>
<dbReference type="GO" id="GO:0005886">
    <property type="term" value="C:plasma membrane"/>
    <property type="evidence" value="ECO:0007669"/>
    <property type="project" value="TreeGrafter"/>
</dbReference>